<dbReference type="PROSITE" id="PS51481">
    <property type="entry name" value="DHAK"/>
    <property type="match status" value="1"/>
</dbReference>
<dbReference type="RefSeq" id="WP_136079292.1">
    <property type="nucleotide sequence ID" value="NZ_CAAHFG010000001.1"/>
</dbReference>
<dbReference type="PANTHER" id="PTHR28629:SF4">
    <property type="entry name" value="TRIOKINASE_FMN CYCLASE"/>
    <property type="match status" value="1"/>
</dbReference>
<dbReference type="Proteomes" id="UP000366872">
    <property type="component" value="Unassembled WGS sequence"/>
</dbReference>
<sequence>MKKFINNPEELTKELLEGMCMAYPHKVKLEQEKLVCRATPKAADKVALVSLGGTGHEPAVQGFVGDGMLDVCAAGDIWAAPGPPTLLEALKTVKRDAGTLLITLNHAGDVMSAQMAKQMAEMEGIKVVEVITNEEIRPTEEEEGRGLGGCFFVSKIAGAAAERGDSLDDVVRIANKVNDQCATIAVLSELATHPSTGGVCGSLAEDEMEICAGQHGEGGGVVVKMASAKETAELLAEKIVAKLGLESGDEIALIVNGSGKTTLMELYVSFRDAKLFFEGKGIDVARGHAGDVLTVQEAGGYQLIALKLDDELKTLWDAPCDTPGYTVR</sequence>
<feature type="domain" description="DhaK" evidence="1">
    <location>
        <begin position="7"/>
        <end position="325"/>
    </location>
</feature>
<dbReference type="EMBL" id="CAAHFG010000001">
    <property type="protein sequence ID" value="VGO13747.1"/>
    <property type="molecule type" value="Genomic_DNA"/>
</dbReference>
<dbReference type="FunFam" id="3.40.50.10440:FF:000001">
    <property type="entry name" value="Dihydroxyacetone kinase, DhaK subunit"/>
    <property type="match status" value="1"/>
</dbReference>
<dbReference type="SUPFAM" id="SSF82549">
    <property type="entry name" value="DAK1/DegV-like"/>
    <property type="match status" value="1"/>
</dbReference>
<gene>
    <name evidence="2" type="primary">dhaK</name>
    <name evidence="2" type="ORF">PDESU_02304</name>
</gene>
<accession>A0A6C2U1I1</accession>
<proteinExistence type="predicted"/>
<organism evidence="2 3">
    <name type="scientific">Pontiella desulfatans</name>
    <dbReference type="NCBI Taxonomy" id="2750659"/>
    <lineage>
        <taxon>Bacteria</taxon>
        <taxon>Pseudomonadati</taxon>
        <taxon>Kiritimatiellota</taxon>
        <taxon>Kiritimatiellia</taxon>
        <taxon>Kiritimatiellales</taxon>
        <taxon>Pontiellaceae</taxon>
        <taxon>Pontiella</taxon>
    </lineage>
</organism>
<protein>
    <submittedName>
        <fullName evidence="2">PTS-dependent dihydroxyacetone kinase, dihydroxyacetone-binding subunit DhaK</fullName>
    </submittedName>
</protein>
<keyword evidence="2" id="KW-0418">Kinase</keyword>
<evidence type="ECO:0000313" key="2">
    <source>
        <dbReference type="EMBL" id="VGO13747.1"/>
    </source>
</evidence>
<dbReference type="InterPro" id="IPR004006">
    <property type="entry name" value="DhaK_dom"/>
</dbReference>
<keyword evidence="2" id="KW-0808">Transferase</keyword>
<name>A0A6C2U1I1_PONDE</name>
<dbReference type="GO" id="GO:0004371">
    <property type="term" value="F:glycerone kinase activity"/>
    <property type="evidence" value="ECO:0007669"/>
    <property type="project" value="InterPro"/>
</dbReference>
<dbReference type="GO" id="GO:0019563">
    <property type="term" value="P:glycerol catabolic process"/>
    <property type="evidence" value="ECO:0007669"/>
    <property type="project" value="TreeGrafter"/>
</dbReference>
<reference evidence="2 3" key="1">
    <citation type="submission" date="2019-04" db="EMBL/GenBank/DDBJ databases">
        <authorList>
            <person name="Van Vliet M D."/>
        </authorList>
    </citation>
    <scope>NUCLEOTIDE SEQUENCE [LARGE SCALE GENOMIC DNA]</scope>
    <source>
        <strain evidence="2 3">F1</strain>
    </source>
</reference>
<dbReference type="PANTHER" id="PTHR28629">
    <property type="entry name" value="TRIOKINASE/FMN CYCLASE"/>
    <property type="match status" value="1"/>
</dbReference>
<dbReference type="Gene3D" id="3.30.1180.20">
    <property type="entry name" value="Dihydroxyacetone kinase, domain 2"/>
    <property type="match status" value="1"/>
</dbReference>
<evidence type="ECO:0000313" key="3">
    <source>
        <dbReference type="Proteomes" id="UP000366872"/>
    </source>
</evidence>
<dbReference type="InterPro" id="IPR050861">
    <property type="entry name" value="Dihydroxyacetone_Kinase"/>
</dbReference>
<dbReference type="GO" id="GO:0005829">
    <property type="term" value="C:cytosol"/>
    <property type="evidence" value="ECO:0007669"/>
    <property type="project" value="TreeGrafter"/>
</dbReference>
<keyword evidence="3" id="KW-1185">Reference proteome</keyword>
<dbReference type="Gene3D" id="3.40.50.10440">
    <property type="entry name" value="Dihydroxyacetone kinase, domain 1"/>
    <property type="match status" value="1"/>
</dbReference>
<evidence type="ECO:0000259" key="1">
    <source>
        <dbReference type="PROSITE" id="PS51481"/>
    </source>
</evidence>
<dbReference type="AlphaFoldDB" id="A0A6C2U1I1"/>
<dbReference type="Pfam" id="PF02733">
    <property type="entry name" value="Dak1"/>
    <property type="match status" value="1"/>
</dbReference>